<protein>
    <submittedName>
        <fullName evidence="1">Uncharacterized protein</fullName>
    </submittedName>
</protein>
<name>A0A0K2TJU7_LEPSM</name>
<proteinExistence type="predicted"/>
<reference evidence="1" key="1">
    <citation type="submission" date="2014-05" db="EMBL/GenBank/DDBJ databases">
        <authorList>
            <person name="Chronopoulou M."/>
        </authorList>
    </citation>
    <scope>NUCLEOTIDE SEQUENCE</scope>
    <source>
        <tissue evidence="1">Whole organism</tissue>
    </source>
</reference>
<dbReference type="AlphaFoldDB" id="A0A0K2TJU7"/>
<evidence type="ECO:0000313" key="1">
    <source>
        <dbReference type="EMBL" id="CDW25786.1"/>
    </source>
</evidence>
<organism evidence="1">
    <name type="scientific">Lepeophtheirus salmonis</name>
    <name type="common">Salmon louse</name>
    <name type="synonym">Caligus salmonis</name>
    <dbReference type="NCBI Taxonomy" id="72036"/>
    <lineage>
        <taxon>Eukaryota</taxon>
        <taxon>Metazoa</taxon>
        <taxon>Ecdysozoa</taxon>
        <taxon>Arthropoda</taxon>
        <taxon>Crustacea</taxon>
        <taxon>Multicrustacea</taxon>
        <taxon>Hexanauplia</taxon>
        <taxon>Copepoda</taxon>
        <taxon>Siphonostomatoida</taxon>
        <taxon>Caligidae</taxon>
        <taxon>Lepeophtheirus</taxon>
    </lineage>
</organism>
<dbReference type="EMBL" id="HACA01008425">
    <property type="protein sequence ID" value="CDW25786.1"/>
    <property type="molecule type" value="Transcribed_RNA"/>
</dbReference>
<accession>A0A0K2TJU7</accession>
<sequence length="37" mass="4628">MVQTISEKFLRYIMIQVSIRYVIRESMVLKFYNWRGQ</sequence>